<dbReference type="InterPro" id="IPR004045">
    <property type="entry name" value="Glutathione_S-Trfase_N"/>
</dbReference>
<evidence type="ECO:0000259" key="2">
    <source>
        <dbReference type="PROSITE" id="PS50404"/>
    </source>
</evidence>
<proteinExistence type="predicted"/>
<dbReference type="SFLD" id="SFLDS00019">
    <property type="entry name" value="Glutathione_Transferase_(cytos"/>
    <property type="match status" value="1"/>
</dbReference>
<dbReference type="AlphaFoldDB" id="A0A1X6Y8K2"/>
<dbReference type="InterPro" id="IPR036282">
    <property type="entry name" value="Glutathione-S-Trfase_C_sf"/>
</dbReference>
<dbReference type="SFLD" id="SFLDG00358">
    <property type="entry name" value="Main_(cytGST)"/>
    <property type="match status" value="1"/>
</dbReference>
<dbReference type="Gene3D" id="1.20.1050.10">
    <property type="match status" value="1"/>
</dbReference>
<dbReference type="GO" id="GO:0004364">
    <property type="term" value="F:glutathione transferase activity"/>
    <property type="evidence" value="ECO:0007669"/>
    <property type="project" value="UniProtKB-EC"/>
</dbReference>
<organism evidence="5 6">
    <name type="scientific">Limimaricola soesokkakensis</name>
    <dbReference type="NCBI Taxonomy" id="1343159"/>
    <lineage>
        <taxon>Bacteria</taxon>
        <taxon>Pseudomonadati</taxon>
        <taxon>Pseudomonadota</taxon>
        <taxon>Alphaproteobacteria</taxon>
        <taxon>Rhodobacterales</taxon>
        <taxon>Paracoccaceae</taxon>
        <taxon>Limimaricola</taxon>
    </lineage>
</organism>
<dbReference type="PROSITE" id="PS50405">
    <property type="entry name" value="GST_CTER"/>
    <property type="match status" value="1"/>
</dbReference>
<protein>
    <submittedName>
        <fullName evidence="4 5">Glutathione S-transferase</fullName>
        <ecNumber evidence="5">2.5.1.18</ecNumber>
    </submittedName>
</protein>
<dbReference type="Pfam" id="PF13409">
    <property type="entry name" value="GST_N_2"/>
    <property type="match status" value="1"/>
</dbReference>
<dbReference type="Proteomes" id="UP000240624">
    <property type="component" value="Unassembled WGS sequence"/>
</dbReference>
<evidence type="ECO:0000313" key="4">
    <source>
        <dbReference type="EMBL" id="PSK87255.1"/>
    </source>
</evidence>
<dbReference type="EMBL" id="PYGB01000003">
    <property type="protein sequence ID" value="PSK87255.1"/>
    <property type="molecule type" value="Genomic_DNA"/>
</dbReference>
<keyword evidence="5" id="KW-0808">Transferase</keyword>
<evidence type="ECO:0000256" key="1">
    <source>
        <dbReference type="SAM" id="MobiDB-lite"/>
    </source>
</evidence>
<dbReference type="PROSITE" id="PS50404">
    <property type="entry name" value="GST_NTER"/>
    <property type="match status" value="1"/>
</dbReference>
<dbReference type="OrthoDB" id="7583243at2"/>
<dbReference type="CDD" id="cd03057">
    <property type="entry name" value="GST_N_Beta"/>
    <property type="match status" value="1"/>
</dbReference>
<accession>A0A1X6Y8K2</accession>
<keyword evidence="7" id="KW-1185">Reference proteome</keyword>
<evidence type="ECO:0000313" key="5">
    <source>
        <dbReference type="EMBL" id="SLN13237.1"/>
    </source>
</evidence>
<dbReference type="InterPro" id="IPR040079">
    <property type="entry name" value="Glutathione_S-Trfase"/>
</dbReference>
<feature type="compositionally biased region" description="Basic and acidic residues" evidence="1">
    <location>
        <begin position="223"/>
        <end position="233"/>
    </location>
</feature>
<name>A0A1X6Y8K2_9RHOB</name>
<feature type="region of interest" description="Disordered" evidence="1">
    <location>
        <begin position="214"/>
        <end position="233"/>
    </location>
</feature>
<dbReference type="SUPFAM" id="SSF52833">
    <property type="entry name" value="Thioredoxin-like"/>
    <property type="match status" value="1"/>
</dbReference>
<reference evidence="4 7" key="2">
    <citation type="submission" date="2018-03" db="EMBL/GenBank/DDBJ databases">
        <title>Genomic Encyclopedia of Archaeal and Bacterial Type Strains, Phase II (KMG-II): from individual species to whole genera.</title>
        <authorList>
            <person name="Goeker M."/>
        </authorList>
    </citation>
    <scope>NUCLEOTIDE SEQUENCE [LARGE SCALE GENOMIC DNA]</scope>
    <source>
        <strain evidence="4 7">DSM 29956</strain>
    </source>
</reference>
<dbReference type="PANTHER" id="PTHR44051">
    <property type="entry name" value="GLUTATHIONE S-TRANSFERASE-RELATED"/>
    <property type="match status" value="1"/>
</dbReference>
<dbReference type="Gene3D" id="3.40.30.10">
    <property type="entry name" value="Glutaredoxin"/>
    <property type="match status" value="1"/>
</dbReference>
<dbReference type="Proteomes" id="UP000193495">
    <property type="component" value="Unassembled WGS sequence"/>
</dbReference>
<dbReference type="SUPFAM" id="SSF47616">
    <property type="entry name" value="GST C-terminal domain-like"/>
    <property type="match status" value="1"/>
</dbReference>
<feature type="domain" description="GST C-terminal" evidence="3">
    <location>
        <begin position="88"/>
        <end position="228"/>
    </location>
</feature>
<sequence length="233" mass="25759">MTLRLHYAPDNASLCVRLALEELGLVYSTALVDRRAQGQRTPAYLALNPHAMIPVLETEDGPIFETAAILLWLADRHRERVALMPAPDASERGMALAWLFWLSNTLHPALRMLFYGGEHIAPEMVFALHERTAQRTLGMLDRLEAAAPALGGWLGAAQPSALDCYLAPMLRWCALYPESGTGWFELTRWPTLRAAVERFEARASVTAAIQAEGLGARPFTDPRPPRPPEGHAT</sequence>
<evidence type="ECO:0000313" key="7">
    <source>
        <dbReference type="Proteomes" id="UP000240624"/>
    </source>
</evidence>
<dbReference type="InterPro" id="IPR036249">
    <property type="entry name" value="Thioredoxin-like_sf"/>
</dbReference>
<dbReference type="Pfam" id="PF13410">
    <property type="entry name" value="GST_C_2"/>
    <property type="match status" value="1"/>
</dbReference>
<evidence type="ECO:0000259" key="3">
    <source>
        <dbReference type="PROSITE" id="PS50405"/>
    </source>
</evidence>
<dbReference type="PANTHER" id="PTHR44051:SF8">
    <property type="entry name" value="GLUTATHIONE S-TRANSFERASE GSTA"/>
    <property type="match status" value="1"/>
</dbReference>
<dbReference type="EC" id="2.5.1.18" evidence="5"/>
<evidence type="ECO:0000313" key="6">
    <source>
        <dbReference type="Proteomes" id="UP000193495"/>
    </source>
</evidence>
<reference evidence="5 6" key="1">
    <citation type="submission" date="2017-03" db="EMBL/GenBank/DDBJ databases">
        <authorList>
            <person name="Afonso C.L."/>
            <person name="Miller P.J."/>
            <person name="Scott M.A."/>
            <person name="Spackman E."/>
            <person name="Goraichik I."/>
            <person name="Dimitrov K.M."/>
            <person name="Suarez D.L."/>
            <person name="Swayne D.E."/>
        </authorList>
    </citation>
    <scope>NUCLEOTIDE SEQUENCE [LARGE SCALE GENOMIC DNA]</scope>
    <source>
        <strain evidence="5 6">CECT 8367</strain>
    </source>
</reference>
<feature type="domain" description="GST N-terminal" evidence="2">
    <location>
        <begin position="1"/>
        <end position="81"/>
    </location>
</feature>
<gene>
    <name evidence="5" type="primary">gstB_1</name>
    <name evidence="4" type="ORF">CLV79_103306</name>
    <name evidence="5" type="ORF">LOS8367_00092</name>
</gene>
<dbReference type="InterPro" id="IPR010987">
    <property type="entry name" value="Glutathione-S-Trfase_C-like"/>
</dbReference>
<dbReference type="EMBL" id="FWFY01000001">
    <property type="protein sequence ID" value="SLN13237.1"/>
    <property type="molecule type" value="Genomic_DNA"/>
</dbReference>
<dbReference type="RefSeq" id="WP_085894481.1">
    <property type="nucleotide sequence ID" value="NZ_FWFY01000001.1"/>
</dbReference>